<reference evidence="3 4" key="1">
    <citation type="submission" date="2024-10" db="EMBL/GenBank/DDBJ databases">
        <title>Updated reference genomes for cyclostephanoid diatoms.</title>
        <authorList>
            <person name="Roberts W.R."/>
            <person name="Alverson A.J."/>
        </authorList>
    </citation>
    <scope>NUCLEOTIDE SEQUENCE [LARGE SCALE GENOMIC DNA]</scope>
    <source>
        <strain evidence="3 4">AJA276-08</strain>
    </source>
</reference>
<feature type="compositionally biased region" description="Pro residues" evidence="1">
    <location>
        <begin position="198"/>
        <end position="210"/>
    </location>
</feature>
<evidence type="ECO:0000256" key="1">
    <source>
        <dbReference type="SAM" id="MobiDB-lite"/>
    </source>
</evidence>
<accession>A0ABD3NVB8</accession>
<feature type="compositionally biased region" description="Basic and acidic residues" evidence="1">
    <location>
        <begin position="493"/>
        <end position="509"/>
    </location>
</feature>
<gene>
    <name evidence="3" type="ORF">ACHAW5_001056</name>
</gene>
<dbReference type="EMBL" id="JALLAZ020001154">
    <property type="protein sequence ID" value="KAL3779608.1"/>
    <property type="molecule type" value="Genomic_DNA"/>
</dbReference>
<dbReference type="InterPro" id="IPR049227">
    <property type="entry name" value="DUF6824"/>
</dbReference>
<feature type="region of interest" description="Disordered" evidence="1">
    <location>
        <begin position="142"/>
        <end position="356"/>
    </location>
</feature>
<feature type="region of interest" description="Disordered" evidence="1">
    <location>
        <begin position="1"/>
        <end position="21"/>
    </location>
</feature>
<feature type="compositionally biased region" description="Polar residues" evidence="1">
    <location>
        <begin position="712"/>
        <end position="723"/>
    </location>
</feature>
<feature type="compositionally biased region" description="Basic and acidic residues" evidence="1">
    <location>
        <begin position="118"/>
        <end position="127"/>
    </location>
</feature>
<protein>
    <recommendedName>
        <fullName evidence="2">DUF6824 domain-containing protein</fullName>
    </recommendedName>
</protein>
<keyword evidence="4" id="KW-1185">Reference proteome</keyword>
<dbReference type="Pfam" id="PF20710">
    <property type="entry name" value="DUF6824"/>
    <property type="match status" value="1"/>
</dbReference>
<evidence type="ECO:0000259" key="2">
    <source>
        <dbReference type="Pfam" id="PF20710"/>
    </source>
</evidence>
<feature type="compositionally biased region" description="Basic and acidic residues" evidence="1">
    <location>
        <begin position="1"/>
        <end position="10"/>
    </location>
</feature>
<sequence length="798" mass="85820">MSEPPSKHVELTTTTPHQNDVLCGRGGTVNCHPGNEQYRKFVDRKKRLYLTARFKREKRLISSKIVDEIRNLDPPGRFLQKDAHSNVWRDIGDEKARDKTSQALRENALIVRRQMEDDFRKSQDQQAKKSHLAAGKNPGALAAGVVAKGPPPPEGGSIGWQPPAQAPYGYPRYDPNFPQPLHNAPPHQQHQHGGTTKPKPPYPYFTPPSQHPGGLEQLPGVQQQQHAAPYYGCMQPPPHPPSSQHPGGLKQTPELQQQRHATSYYGGLPPPSPSHLQYPHNPKRQLNPHQQQQNPTTSQSSMIPQSATGALAEGQTQPPQKPSIGSSEAVNAEPPNAPAHPITAAQPSGTSYGRPVLFSADESLPHERRVQFQSDQHGGITGIPLVISPMRSMHPLKQSPIFGAPSDSSECARETPSVTASQADMSLGQYTYATQATPLTFLSADLSFRSPNTQDMELTRYLQGLEDEISGDVGQEVELVAHAPMFDDNALVDSDRSDSRPHRQGEQRRQRQHHGGIPPAYSRTTPPRHELSGGSRSGGSMSGSIGISDSDRRRKRHSGSHIPSNSGKVQLDLSTLKGGEATSTGAPVFSNYQQATPTSPPPQAKTIACGGIVISSMESPNRCHNFNLSPMSPLYSLDLDRMSLCGTENVSQAGGSLGGASLCNVFDDPLDGNGGTSNLMDMTMSVASHPSSGGTYGSSVNHDAPSGLGLQQAPQVLTSQIGDNDSPMHRMDMSVGSGTLSKGGVAGSSHPSSSTSSSMSRSRRSGSPASIDKSCLEDQPTAAEIQGVQFTWDDKRDE</sequence>
<feature type="region of interest" description="Disordered" evidence="1">
    <location>
        <begin position="486"/>
        <end position="603"/>
    </location>
</feature>
<dbReference type="AlphaFoldDB" id="A0ABD3NVB8"/>
<proteinExistence type="predicted"/>
<feature type="region of interest" description="Disordered" evidence="1">
    <location>
        <begin position="118"/>
        <end position="137"/>
    </location>
</feature>
<dbReference type="Proteomes" id="UP001530315">
    <property type="component" value="Unassembled WGS sequence"/>
</dbReference>
<evidence type="ECO:0000313" key="3">
    <source>
        <dbReference type="EMBL" id="KAL3779608.1"/>
    </source>
</evidence>
<evidence type="ECO:0000313" key="4">
    <source>
        <dbReference type="Proteomes" id="UP001530315"/>
    </source>
</evidence>
<feature type="compositionally biased region" description="Low complexity" evidence="1">
    <location>
        <begin position="285"/>
        <end position="300"/>
    </location>
</feature>
<feature type="compositionally biased region" description="Polar residues" evidence="1">
    <location>
        <begin position="684"/>
        <end position="701"/>
    </location>
</feature>
<organism evidence="3 4">
    <name type="scientific">Stephanodiscus triporus</name>
    <dbReference type="NCBI Taxonomy" id="2934178"/>
    <lineage>
        <taxon>Eukaryota</taxon>
        <taxon>Sar</taxon>
        <taxon>Stramenopiles</taxon>
        <taxon>Ochrophyta</taxon>
        <taxon>Bacillariophyta</taxon>
        <taxon>Coscinodiscophyceae</taxon>
        <taxon>Thalassiosirophycidae</taxon>
        <taxon>Stephanodiscales</taxon>
        <taxon>Stephanodiscaceae</taxon>
        <taxon>Stephanodiscus</taxon>
    </lineage>
</organism>
<feature type="region of interest" description="Disordered" evidence="1">
    <location>
        <begin position="684"/>
        <end position="798"/>
    </location>
</feature>
<feature type="compositionally biased region" description="Low complexity" evidence="1">
    <location>
        <begin position="748"/>
        <end position="770"/>
    </location>
</feature>
<name>A0ABD3NVB8_9STRA</name>
<comment type="caution">
    <text evidence="3">The sequence shown here is derived from an EMBL/GenBank/DDBJ whole genome shotgun (WGS) entry which is preliminary data.</text>
</comment>
<feature type="compositionally biased region" description="Polar residues" evidence="1">
    <location>
        <begin position="301"/>
        <end position="326"/>
    </location>
</feature>
<feature type="domain" description="DUF6824" evidence="2">
    <location>
        <begin position="20"/>
        <end position="106"/>
    </location>
</feature>